<proteinExistence type="predicted"/>
<dbReference type="HOGENOM" id="CLU_024648_0_0_2"/>
<dbReference type="Gene3D" id="3.50.50.60">
    <property type="entry name" value="FAD/NAD(P)-binding domain"/>
    <property type="match status" value="1"/>
</dbReference>
<dbReference type="STRING" id="679901.Mzhil_0235"/>
<accession>F7XNL5</accession>
<sequence>MTSDRVDADIIVIGLSPAGMMAARNASRGDAKVTVIDRKEEPGIPPHPANTFFRAMIDRAGEEIDERYVIHNLRGARIVAPSGSSVVVESPGYFIDRTMFDKIYAKKLQEEGVDIRMGIEAYNVIRGQNSFTVSTSEGSLSSKIVIISDGINSKMASLLGMRPVKHPQDIAWAMEAEVNADGIGSQDLFEYYVGSIAPGWKSTYSPCGGDRATLGVYVRRNGTDVSSFFDRWVDKFKKDKGISDLEVGERKTGGDPIATIPSQVVTDGVMITGGAAGQSGIGYGMRSGQMCGDVAAEAIKKGNVSADFLSEYKKRWNREFRSEYYLGRLALETLRKMEDDEINSLMETFEDQDISDIKGSPIQKALHTGSIMLKKNPGSILSMRSIFRRK</sequence>
<dbReference type="InterPro" id="IPR050407">
    <property type="entry name" value="Geranylgeranyl_reductase"/>
</dbReference>
<dbReference type="AlphaFoldDB" id="F7XNL5"/>
<reference evidence="1" key="1">
    <citation type="submission" date="2010-07" db="EMBL/GenBank/DDBJ databases">
        <title>The complete genome of Methanosalsum zhilinae DSM 4017.</title>
        <authorList>
            <consortium name="US DOE Joint Genome Institute (JGI-PGF)"/>
            <person name="Lucas S."/>
            <person name="Copeland A."/>
            <person name="Lapidus A."/>
            <person name="Glavina del Rio T."/>
            <person name="Dalin E."/>
            <person name="Tice H."/>
            <person name="Bruce D."/>
            <person name="Goodwin L."/>
            <person name="Pitluck S."/>
            <person name="Kyrpides N."/>
            <person name="Mavromatis K."/>
            <person name="Ovchinnikova G."/>
            <person name="Daligault H."/>
            <person name="Detter J.C."/>
            <person name="Han C."/>
            <person name="Tapia R."/>
            <person name="Larimer F."/>
            <person name="Land M."/>
            <person name="Hauser L."/>
            <person name="Markowitz V."/>
            <person name="Cheng J.-F."/>
            <person name="Hugenholtz P."/>
            <person name="Woyke T."/>
            <person name="Wu D."/>
            <person name="Spring S."/>
            <person name="Schueler E."/>
            <person name="Brambilla E."/>
            <person name="Klenk H.-P."/>
            <person name="Eisen J.A."/>
        </authorList>
    </citation>
    <scope>NUCLEOTIDE SEQUENCE</scope>
    <source>
        <strain evidence="1">DSM 4017</strain>
    </source>
</reference>
<protein>
    <submittedName>
        <fullName evidence="1">FAD-dependent pyridine nucleotide-disulfide oxidoreductase</fullName>
    </submittedName>
</protein>
<dbReference type="PANTHER" id="PTHR42685">
    <property type="entry name" value="GERANYLGERANYL DIPHOSPHATE REDUCTASE"/>
    <property type="match status" value="1"/>
</dbReference>
<dbReference type="KEGG" id="mzh:Mzhil_0235"/>
<dbReference type="Proteomes" id="UP000006622">
    <property type="component" value="Chromosome"/>
</dbReference>
<keyword evidence="2" id="KW-1185">Reference proteome</keyword>
<dbReference type="SUPFAM" id="SSF51905">
    <property type="entry name" value="FAD/NAD(P)-binding domain"/>
    <property type="match status" value="1"/>
</dbReference>
<dbReference type="PANTHER" id="PTHR42685:SF18">
    <property type="entry name" value="DIGERANYLGERANYLGLYCEROPHOSPHOLIPID REDUCTASE"/>
    <property type="match status" value="1"/>
</dbReference>
<dbReference type="Pfam" id="PF05834">
    <property type="entry name" value="Lycopene_cycl"/>
    <property type="match status" value="1"/>
</dbReference>
<dbReference type="InterPro" id="IPR036188">
    <property type="entry name" value="FAD/NAD-bd_sf"/>
</dbReference>
<name>F7XNL5_METZD</name>
<evidence type="ECO:0000313" key="1">
    <source>
        <dbReference type="EMBL" id="AEH60112.1"/>
    </source>
</evidence>
<evidence type="ECO:0000313" key="2">
    <source>
        <dbReference type="Proteomes" id="UP000006622"/>
    </source>
</evidence>
<dbReference type="RefSeq" id="WP_013897551.1">
    <property type="nucleotide sequence ID" value="NC_015676.1"/>
</dbReference>
<dbReference type="EMBL" id="CP002101">
    <property type="protein sequence ID" value="AEH60112.1"/>
    <property type="molecule type" value="Genomic_DNA"/>
</dbReference>
<organism evidence="1 2">
    <name type="scientific">Methanosalsum zhilinae (strain DSM 4017 / NBRC 107636 / OCM 62 / WeN5)</name>
    <name type="common">Methanohalophilus zhilinae</name>
    <dbReference type="NCBI Taxonomy" id="679901"/>
    <lineage>
        <taxon>Archaea</taxon>
        <taxon>Methanobacteriati</taxon>
        <taxon>Methanobacteriota</taxon>
        <taxon>Stenosarchaea group</taxon>
        <taxon>Methanomicrobia</taxon>
        <taxon>Methanosarcinales</taxon>
        <taxon>Methanosarcinaceae</taxon>
        <taxon>Methanosalsum</taxon>
    </lineage>
</organism>
<dbReference type="OrthoDB" id="27922at2157"/>
<gene>
    <name evidence="1" type="ordered locus">Mzhil_0235</name>
</gene>
<dbReference type="GeneID" id="10821837"/>